<proteinExistence type="predicted"/>
<dbReference type="EMBL" id="CP117811">
    <property type="protein sequence ID" value="WDE97105.1"/>
    <property type="molecule type" value="Genomic_DNA"/>
</dbReference>
<keyword evidence="2" id="KW-1185">Reference proteome</keyword>
<dbReference type="InterPro" id="IPR021251">
    <property type="entry name" value="DUF2793"/>
</dbReference>
<evidence type="ECO:0000313" key="2">
    <source>
        <dbReference type="Proteomes" id="UP001214250"/>
    </source>
</evidence>
<gene>
    <name evidence="1" type="ORF">PQO03_03930</name>
</gene>
<evidence type="ECO:0000313" key="1">
    <source>
        <dbReference type="EMBL" id="WDE97105.1"/>
    </source>
</evidence>
<dbReference type="InterPro" id="IPR045584">
    <property type="entry name" value="Pilin-like"/>
</dbReference>
<dbReference type="RefSeq" id="WP_274151288.1">
    <property type="nucleotide sequence ID" value="NZ_CP117811.1"/>
</dbReference>
<dbReference type="SUPFAM" id="SSF54523">
    <property type="entry name" value="Pili subunits"/>
    <property type="match status" value="1"/>
</dbReference>
<organism evidence="1 2">
    <name type="scientific">Lentisphaera profundi</name>
    <dbReference type="NCBI Taxonomy" id="1658616"/>
    <lineage>
        <taxon>Bacteria</taxon>
        <taxon>Pseudomonadati</taxon>
        <taxon>Lentisphaerota</taxon>
        <taxon>Lentisphaeria</taxon>
        <taxon>Lentisphaerales</taxon>
        <taxon>Lentisphaeraceae</taxon>
        <taxon>Lentisphaera</taxon>
    </lineage>
</organism>
<protein>
    <submittedName>
        <fullName evidence="1">DUF2793 domain-containing protein</fullName>
    </submittedName>
</protein>
<reference evidence="1 2" key="1">
    <citation type="submission" date="2023-02" db="EMBL/GenBank/DDBJ databases">
        <title>Genome sequence of Lentisphaera profundi SAORIC-696.</title>
        <authorList>
            <person name="Kim e."/>
            <person name="Cho J.-C."/>
            <person name="Choi A."/>
            <person name="Kang I."/>
        </authorList>
    </citation>
    <scope>NUCLEOTIDE SEQUENCE [LARGE SCALE GENOMIC DNA]</scope>
    <source>
        <strain evidence="1 2">SAORIC-696</strain>
    </source>
</reference>
<dbReference type="Pfam" id="PF10983">
    <property type="entry name" value="DUF2793"/>
    <property type="match status" value="1"/>
</dbReference>
<dbReference type="Proteomes" id="UP001214250">
    <property type="component" value="Chromosome 1"/>
</dbReference>
<accession>A0ABY7VV70</accession>
<sequence length="329" mass="36450">MNKKPFTLLEMSVVLLIIVLVASFAASVASPILEQSIETQYKKNVIAMATAIVGDNSIRDYDGSAIPNGYLNDMGSFPSNINDLWNAPSDSSKRYRKEEFTINGVDGHLYGGWNGPYYEAVNENLLNSLILERGDYDSISITDSNSDNDDIKLHAKGYSESEVFEYGELHFYPRTISLSGIPSEFTAKVTYVYFLDGILQAVEQDISNSADTSVDLPKGLCAFYAQLITDHEILETLSSPPIGPSDGDTYLISSSGASGDFSGEENSIATWNGSSYDFTRPSDQDSLYDINEQKHYLFKDSTWEEKQVDGTSTPRIIKTIKTDILLEFE</sequence>
<name>A0ABY7VV70_9BACT</name>